<evidence type="ECO:0000313" key="3">
    <source>
        <dbReference type="Proteomes" id="UP000018890"/>
    </source>
</evidence>
<dbReference type="PANTHER" id="PTHR43685:SF2">
    <property type="entry name" value="GLYCOSYLTRANSFERASE 2-LIKE DOMAIN-CONTAINING PROTEIN"/>
    <property type="match status" value="1"/>
</dbReference>
<dbReference type="Proteomes" id="UP000018890">
    <property type="component" value="Unassembled WGS sequence"/>
</dbReference>
<dbReference type="InterPro" id="IPR050834">
    <property type="entry name" value="Glycosyltransf_2"/>
</dbReference>
<name>W4Q8N4_9BACI</name>
<dbReference type="Gene3D" id="3.90.550.10">
    <property type="entry name" value="Spore Coat Polysaccharide Biosynthesis Protein SpsA, Chain A"/>
    <property type="match status" value="1"/>
</dbReference>
<accession>W4Q8N4</accession>
<organism evidence="2 3">
    <name type="scientific">Halalkalibacter wakoensis JCM 9140</name>
    <dbReference type="NCBI Taxonomy" id="1236970"/>
    <lineage>
        <taxon>Bacteria</taxon>
        <taxon>Bacillati</taxon>
        <taxon>Bacillota</taxon>
        <taxon>Bacilli</taxon>
        <taxon>Bacillales</taxon>
        <taxon>Bacillaceae</taxon>
        <taxon>Halalkalibacter</taxon>
    </lineage>
</organism>
<keyword evidence="2" id="KW-0808">Transferase</keyword>
<proteinExistence type="predicted"/>
<comment type="caution">
    <text evidence="2">The sequence shown here is derived from an EMBL/GenBank/DDBJ whole genome shotgun (WGS) entry which is preliminary data.</text>
</comment>
<dbReference type="AlphaFoldDB" id="W4Q8N4"/>
<dbReference type="PANTHER" id="PTHR43685">
    <property type="entry name" value="GLYCOSYLTRANSFERASE"/>
    <property type="match status" value="1"/>
</dbReference>
<dbReference type="Pfam" id="PF00535">
    <property type="entry name" value="Glycos_transf_2"/>
    <property type="match status" value="1"/>
</dbReference>
<sequence length="103" mass="11764">MPKIDEGLAQHDDLISILIPLRNEERNVPGLVQSLKELHDQNIEVLFLDDHSSDQTYNLLTELTKDRKNFHVRKGKPLPANWVGKVHACHQLSALAKGDYLFL</sequence>
<feature type="domain" description="Glycosyltransferase 2-like" evidence="1">
    <location>
        <begin position="16"/>
        <end position="102"/>
    </location>
</feature>
<evidence type="ECO:0000313" key="2">
    <source>
        <dbReference type="EMBL" id="GAE27764.1"/>
    </source>
</evidence>
<protein>
    <submittedName>
        <fullName evidence="2">Glycosyltransferase</fullName>
    </submittedName>
</protein>
<dbReference type="InterPro" id="IPR001173">
    <property type="entry name" value="Glyco_trans_2-like"/>
</dbReference>
<dbReference type="STRING" id="1236970.JCM9140_3921"/>
<dbReference type="SUPFAM" id="SSF53448">
    <property type="entry name" value="Nucleotide-diphospho-sugar transferases"/>
    <property type="match status" value="1"/>
</dbReference>
<evidence type="ECO:0000259" key="1">
    <source>
        <dbReference type="Pfam" id="PF00535"/>
    </source>
</evidence>
<reference evidence="2" key="1">
    <citation type="journal article" date="2014" name="Genome Announc.">
        <title>Draft Genome Sequences of Three Alkaliphilic Bacillus Strains, Bacillus wakoensis JCM 9140T, Bacillus akibai JCM 9157T, and Bacillus hemicellulosilyticus JCM 9152T.</title>
        <authorList>
            <person name="Yuki M."/>
            <person name="Oshima K."/>
            <person name="Suda W."/>
            <person name="Oshida Y."/>
            <person name="Kitamura K."/>
            <person name="Iida T."/>
            <person name="Hattori M."/>
            <person name="Ohkuma M."/>
        </authorList>
    </citation>
    <scope>NUCLEOTIDE SEQUENCE [LARGE SCALE GENOMIC DNA]</scope>
    <source>
        <strain evidence="2">JCM 9140</strain>
    </source>
</reference>
<dbReference type="InterPro" id="IPR029044">
    <property type="entry name" value="Nucleotide-diphossugar_trans"/>
</dbReference>
<gene>
    <name evidence="2" type="ORF">JCM9140_3921</name>
</gene>
<dbReference type="GO" id="GO:0016740">
    <property type="term" value="F:transferase activity"/>
    <property type="evidence" value="ECO:0007669"/>
    <property type="project" value="UniProtKB-KW"/>
</dbReference>
<dbReference type="EMBL" id="BAUT01000063">
    <property type="protein sequence ID" value="GAE27764.1"/>
    <property type="molecule type" value="Genomic_DNA"/>
</dbReference>
<keyword evidence="3" id="KW-1185">Reference proteome</keyword>